<evidence type="ECO:0000259" key="10">
    <source>
        <dbReference type="PROSITE" id="PS50109"/>
    </source>
</evidence>
<dbReference type="Pfam" id="PF02518">
    <property type="entry name" value="HATPase_c"/>
    <property type="match status" value="1"/>
</dbReference>
<dbReference type="Pfam" id="PF20971">
    <property type="entry name" value="MASE12"/>
    <property type="match status" value="1"/>
</dbReference>
<dbReference type="InterPro" id="IPR003594">
    <property type="entry name" value="HATPase_dom"/>
</dbReference>
<dbReference type="InterPro" id="IPR036097">
    <property type="entry name" value="HisK_dim/P_sf"/>
</dbReference>
<keyword evidence="6 11" id="KW-0418">Kinase</keyword>
<protein>
    <recommendedName>
        <fullName evidence="2">histidine kinase</fullName>
        <ecNumber evidence="2">2.7.13.3</ecNumber>
    </recommendedName>
</protein>
<keyword evidence="4" id="KW-0808">Transferase</keyword>
<dbReference type="RefSeq" id="WP_052000880.1">
    <property type="nucleotide sequence ID" value="NZ_BAVS01000053.1"/>
</dbReference>
<dbReference type="InterPro" id="IPR036890">
    <property type="entry name" value="HATPase_C_sf"/>
</dbReference>
<dbReference type="Pfam" id="PF00512">
    <property type="entry name" value="HisKA"/>
    <property type="match status" value="1"/>
</dbReference>
<dbReference type="Proteomes" id="UP000019102">
    <property type="component" value="Unassembled WGS sequence"/>
</dbReference>
<dbReference type="EC" id="2.7.13.3" evidence="2"/>
<dbReference type="OrthoDB" id="9815750at2"/>
<dbReference type="SMART" id="SM00387">
    <property type="entry name" value="HATPase_c"/>
    <property type="match status" value="1"/>
</dbReference>
<dbReference type="PANTHER" id="PTHR43065">
    <property type="entry name" value="SENSOR HISTIDINE KINASE"/>
    <property type="match status" value="1"/>
</dbReference>
<feature type="transmembrane region" description="Helical" evidence="9">
    <location>
        <begin position="6"/>
        <end position="31"/>
    </location>
</feature>
<gene>
    <name evidence="11" type="ORF">JCM21714_4602</name>
</gene>
<evidence type="ECO:0000313" key="12">
    <source>
        <dbReference type="Proteomes" id="UP000019102"/>
    </source>
</evidence>
<evidence type="ECO:0000313" key="11">
    <source>
        <dbReference type="EMBL" id="GAE95370.1"/>
    </source>
</evidence>
<sequence length="381" mass="42745">MKGNGAGWFIEGSLGIIPYLIHVGLLFVALYCFKKDKPHLIKYIYFIVYILVVLINDVMIYLSSNDINYNYQSGNIIEVLLVLFSPIFVNKTYFWIVSLGMVFKYTFIGSVTGKMEIVMTPILLVIIMAMVAYLLLTRVISYITAIKKAYEELQETERLATVGEMAAGITHEIRNPLTSIKGLLELKQMDEDPSDKYTPIILDEVNRIDTIVNDLMMLGKPKSHSFSRENVPHILEYVVSLLKPLAVKNNIKLKTKIAEDLQPIYCDEIQIKQVFINLVKNAIESMENGGEITIAANLSNDNVVIEVIDQGVGIPQEKIPKMGEPFYTTKETGTGLGLMVSIKIIEEHQGDVLIDSEVDRGTSVTVILPINGSYRKNGMVI</sequence>
<comment type="catalytic activity">
    <reaction evidence="1">
        <text>ATP + protein L-histidine = ADP + protein N-phospho-L-histidine.</text>
        <dbReference type="EC" id="2.7.13.3"/>
    </reaction>
</comment>
<evidence type="ECO:0000256" key="5">
    <source>
        <dbReference type="ARBA" id="ARBA00022741"/>
    </source>
</evidence>
<reference evidence="11 12" key="1">
    <citation type="journal article" date="2014" name="Genome Announc.">
        <title>Draft Genome Sequence of the Boron-Tolerant and Moderately Halotolerant Bacterium Gracilibacillus boraciitolerans JCM 21714T.</title>
        <authorList>
            <person name="Ahmed I."/>
            <person name="Oshima K."/>
            <person name="Suda W."/>
            <person name="Kitamura K."/>
            <person name="Iida T."/>
            <person name="Ohmori Y."/>
            <person name="Fujiwara T."/>
            <person name="Hattori M."/>
            <person name="Ohkuma M."/>
        </authorList>
    </citation>
    <scope>NUCLEOTIDE SEQUENCE [LARGE SCALE GENOMIC DNA]</scope>
    <source>
        <strain evidence="11 12">JCM 21714</strain>
    </source>
</reference>
<feature type="transmembrane region" description="Helical" evidence="9">
    <location>
        <begin position="117"/>
        <end position="136"/>
    </location>
</feature>
<organism evidence="11 12">
    <name type="scientific">Gracilibacillus boraciitolerans JCM 21714</name>
    <dbReference type="NCBI Taxonomy" id="1298598"/>
    <lineage>
        <taxon>Bacteria</taxon>
        <taxon>Bacillati</taxon>
        <taxon>Bacillota</taxon>
        <taxon>Bacilli</taxon>
        <taxon>Bacillales</taxon>
        <taxon>Bacillaceae</taxon>
        <taxon>Gracilibacillus</taxon>
    </lineage>
</organism>
<dbReference type="PANTHER" id="PTHR43065:SF34">
    <property type="entry name" value="SPORULATION KINASE A"/>
    <property type="match status" value="1"/>
</dbReference>
<dbReference type="PROSITE" id="PS50109">
    <property type="entry name" value="HIS_KIN"/>
    <property type="match status" value="1"/>
</dbReference>
<keyword evidence="9" id="KW-0812">Transmembrane</keyword>
<evidence type="ECO:0000256" key="9">
    <source>
        <dbReference type="SAM" id="Phobius"/>
    </source>
</evidence>
<comment type="caution">
    <text evidence="11">The sequence shown here is derived from an EMBL/GenBank/DDBJ whole genome shotgun (WGS) entry which is preliminary data.</text>
</comment>
<dbReference type="PRINTS" id="PR00344">
    <property type="entry name" value="BCTRLSENSOR"/>
</dbReference>
<evidence type="ECO:0000256" key="1">
    <source>
        <dbReference type="ARBA" id="ARBA00000085"/>
    </source>
</evidence>
<keyword evidence="9" id="KW-0472">Membrane</keyword>
<evidence type="ECO:0000256" key="4">
    <source>
        <dbReference type="ARBA" id="ARBA00022679"/>
    </source>
</evidence>
<feature type="transmembrane region" description="Helical" evidence="9">
    <location>
        <begin position="76"/>
        <end position="96"/>
    </location>
</feature>
<evidence type="ECO:0000256" key="3">
    <source>
        <dbReference type="ARBA" id="ARBA00022553"/>
    </source>
</evidence>
<feature type="transmembrane region" description="Helical" evidence="9">
    <location>
        <begin position="43"/>
        <end position="64"/>
    </location>
</feature>
<dbReference type="InterPro" id="IPR005467">
    <property type="entry name" value="His_kinase_dom"/>
</dbReference>
<name>W4VPS9_9BACI</name>
<evidence type="ECO:0000256" key="8">
    <source>
        <dbReference type="ARBA" id="ARBA00023012"/>
    </source>
</evidence>
<evidence type="ECO:0000256" key="6">
    <source>
        <dbReference type="ARBA" id="ARBA00022777"/>
    </source>
</evidence>
<dbReference type="SMART" id="SM00388">
    <property type="entry name" value="HisKA"/>
    <property type="match status" value="1"/>
</dbReference>
<dbReference type="AlphaFoldDB" id="W4VPS9"/>
<dbReference type="InterPro" id="IPR048436">
    <property type="entry name" value="MASE12"/>
</dbReference>
<dbReference type="GO" id="GO:0000155">
    <property type="term" value="F:phosphorelay sensor kinase activity"/>
    <property type="evidence" value="ECO:0007669"/>
    <property type="project" value="InterPro"/>
</dbReference>
<keyword evidence="7" id="KW-0067">ATP-binding</keyword>
<keyword evidence="9" id="KW-1133">Transmembrane helix</keyword>
<evidence type="ECO:0000256" key="2">
    <source>
        <dbReference type="ARBA" id="ARBA00012438"/>
    </source>
</evidence>
<feature type="domain" description="Histidine kinase" evidence="10">
    <location>
        <begin position="168"/>
        <end position="372"/>
    </location>
</feature>
<dbReference type="STRING" id="1298598.JCM21714_4602"/>
<keyword evidence="3" id="KW-0597">Phosphoprotein</keyword>
<proteinExistence type="predicted"/>
<dbReference type="InterPro" id="IPR003661">
    <property type="entry name" value="HisK_dim/P_dom"/>
</dbReference>
<keyword evidence="12" id="KW-1185">Reference proteome</keyword>
<dbReference type="InterPro" id="IPR004358">
    <property type="entry name" value="Sig_transdc_His_kin-like_C"/>
</dbReference>
<dbReference type="SUPFAM" id="SSF55874">
    <property type="entry name" value="ATPase domain of HSP90 chaperone/DNA topoisomerase II/histidine kinase"/>
    <property type="match status" value="1"/>
</dbReference>
<dbReference type="SUPFAM" id="SSF47384">
    <property type="entry name" value="Homodimeric domain of signal transducing histidine kinase"/>
    <property type="match status" value="1"/>
</dbReference>
<dbReference type="EMBL" id="BAVS01000053">
    <property type="protein sequence ID" value="GAE95370.1"/>
    <property type="molecule type" value="Genomic_DNA"/>
</dbReference>
<dbReference type="Gene3D" id="3.30.565.10">
    <property type="entry name" value="Histidine kinase-like ATPase, C-terminal domain"/>
    <property type="match status" value="1"/>
</dbReference>
<keyword evidence="8" id="KW-0902">Two-component regulatory system</keyword>
<dbReference type="GO" id="GO:0005524">
    <property type="term" value="F:ATP binding"/>
    <property type="evidence" value="ECO:0007669"/>
    <property type="project" value="UniProtKB-KW"/>
</dbReference>
<keyword evidence="5" id="KW-0547">Nucleotide-binding</keyword>
<dbReference type="Gene3D" id="1.10.287.130">
    <property type="match status" value="1"/>
</dbReference>
<dbReference type="CDD" id="cd00082">
    <property type="entry name" value="HisKA"/>
    <property type="match status" value="1"/>
</dbReference>
<dbReference type="eggNOG" id="COG4191">
    <property type="taxonomic scope" value="Bacteria"/>
</dbReference>
<evidence type="ECO:0000256" key="7">
    <source>
        <dbReference type="ARBA" id="ARBA00022840"/>
    </source>
</evidence>
<accession>W4VPS9</accession>